<dbReference type="EMBL" id="DS985256">
    <property type="protein sequence ID" value="EDV20953.1"/>
    <property type="molecule type" value="Genomic_DNA"/>
</dbReference>
<keyword evidence="2" id="KW-1185">Reference proteome</keyword>
<sequence>MQFTNALGNAQISTVINEALALLNTIKTTAIATSSATARHKRQQQAQVAKNYQKELSIITQQTQKILAEELRQLNLPNNWWKDLALTSLSKSSIPLQKLDVSCLSALSASSRTASPYSQKAATLGYSYIQPIFNSYSHQRLPKCKHDIMFKLYLVKNN</sequence>
<accession>B3S8H4</accession>
<dbReference type="CTD" id="6757809"/>
<reference evidence="1 2" key="1">
    <citation type="journal article" date="2008" name="Nature">
        <title>The Trichoplax genome and the nature of placozoans.</title>
        <authorList>
            <person name="Srivastava M."/>
            <person name="Begovic E."/>
            <person name="Chapman J."/>
            <person name="Putnam N.H."/>
            <person name="Hellsten U."/>
            <person name="Kawashima T."/>
            <person name="Kuo A."/>
            <person name="Mitros T."/>
            <person name="Salamov A."/>
            <person name="Carpenter M.L."/>
            <person name="Signorovitch A.Y."/>
            <person name="Moreno M.A."/>
            <person name="Kamm K."/>
            <person name="Grimwood J."/>
            <person name="Schmutz J."/>
            <person name="Shapiro H."/>
            <person name="Grigoriev I.V."/>
            <person name="Buss L.W."/>
            <person name="Schierwater B."/>
            <person name="Dellaporta S.L."/>
            <person name="Rokhsar D.S."/>
        </authorList>
    </citation>
    <scope>NUCLEOTIDE SEQUENCE [LARGE SCALE GENOMIC DNA]</scope>
    <source>
        <strain evidence="1 2">Grell-BS-1999</strain>
    </source>
</reference>
<name>B3S8H4_TRIAD</name>
<dbReference type="GeneID" id="6757809"/>
<dbReference type="AlphaFoldDB" id="B3S8H4"/>
<protein>
    <submittedName>
        <fullName evidence="1">Uncharacterized protein</fullName>
    </submittedName>
</protein>
<proteinExistence type="predicted"/>
<dbReference type="RefSeq" id="XP_002116597.1">
    <property type="nucleotide sequence ID" value="XM_002116561.1"/>
</dbReference>
<dbReference type="Proteomes" id="UP000009022">
    <property type="component" value="Unassembled WGS sequence"/>
</dbReference>
<dbReference type="KEGG" id="tad:TRIADDRAFT_60542"/>
<organism evidence="1 2">
    <name type="scientific">Trichoplax adhaerens</name>
    <name type="common">Trichoplax reptans</name>
    <dbReference type="NCBI Taxonomy" id="10228"/>
    <lineage>
        <taxon>Eukaryota</taxon>
        <taxon>Metazoa</taxon>
        <taxon>Placozoa</taxon>
        <taxon>Uniplacotomia</taxon>
        <taxon>Trichoplacea</taxon>
        <taxon>Trichoplacidae</taxon>
        <taxon>Trichoplax</taxon>
    </lineage>
</organism>
<evidence type="ECO:0000313" key="2">
    <source>
        <dbReference type="Proteomes" id="UP000009022"/>
    </source>
</evidence>
<dbReference type="InParanoid" id="B3S8H4"/>
<evidence type="ECO:0000313" key="1">
    <source>
        <dbReference type="EMBL" id="EDV20953.1"/>
    </source>
</evidence>
<gene>
    <name evidence="1" type="ORF">TRIADDRAFT_60542</name>
</gene>
<dbReference type="HOGENOM" id="CLU_1671578_0_0_1"/>